<keyword evidence="2" id="KW-1185">Reference proteome</keyword>
<dbReference type="OrthoDB" id="10250488at2759"/>
<evidence type="ECO:0008006" key="3">
    <source>
        <dbReference type="Google" id="ProtNLM"/>
    </source>
</evidence>
<evidence type="ECO:0000313" key="1">
    <source>
        <dbReference type="EMBL" id="CAB3386450.1"/>
    </source>
</evidence>
<sequence length="128" mass="14703">MYVSHPIFHVFGNEGVRADHAFDVEKVTKSENIQNHASQRARVCEPGLVSLLVRTHRTDVNTNSNKRRYLPISEEKLGNMSNVLTTTQFNCRVSSTLNRNVKEYGKKFMFDGQEDTCWNSDQVPIKRS</sequence>
<name>A0A8S1E2L1_9INSE</name>
<dbReference type="Proteomes" id="UP000494165">
    <property type="component" value="Unassembled WGS sequence"/>
</dbReference>
<gene>
    <name evidence="1" type="ORF">CLODIP_2_CD03833</name>
</gene>
<accession>A0A8S1E2L1</accession>
<organism evidence="1 2">
    <name type="scientific">Cloeon dipterum</name>
    <dbReference type="NCBI Taxonomy" id="197152"/>
    <lineage>
        <taxon>Eukaryota</taxon>
        <taxon>Metazoa</taxon>
        <taxon>Ecdysozoa</taxon>
        <taxon>Arthropoda</taxon>
        <taxon>Hexapoda</taxon>
        <taxon>Insecta</taxon>
        <taxon>Pterygota</taxon>
        <taxon>Palaeoptera</taxon>
        <taxon>Ephemeroptera</taxon>
        <taxon>Pisciforma</taxon>
        <taxon>Baetidae</taxon>
        <taxon>Cloeon</taxon>
    </lineage>
</organism>
<protein>
    <recommendedName>
        <fullName evidence="3">Nuclear receptor 2C2-associated protein</fullName>
    </recommendedName>
</protein>
<evidence type="ECO:0000313" key="2">
    <source>
        <dbReference type="Proteomes" id="UP000494165"/>
    </source>
</evidence>
<dbReference type="AlphaFoldDB" id="A0A8S1E2L1"/>
<comment type="caution">
    <text evidence="1">The sequence shown here is derived from an EMBL/GenBank/DDBJ whole genome shotgun (WGS) entry which is preliminary data.</text>
</comment>
<reference evidence="1 2" key="1">
    <citation type="submission" date="2020-04" db="EMBL/GenBank/DDBJ databases">
        <authorList>
            <person name="Alioto T."/>
            <person name="Alioto T."/>
            <person name="Gomez Garrido J."/>
        </authorList>
    </citation>
    <scope>NUCLEOTIDE SEQUENCE [LARGE SCALE GENOMIC DNA]</scope>
</reference>
<proteinExistence type="predicted"/>
<dbReference type="EMBL" id="CADEPI010000484">
    <property type="protein sequence ID" value="CAB3386450.1"/>
    <property type="molecule type" value="Genomic_DNA"/>
</dbReference>